<evidence type="ECO:0000313" key="2">
    <source>
        <dbReference type="EMBL" id="KAF9467508.1"/>
    </source>
</evidence>
<dbReference type="EMBL" id="MU150236">
    <property type="protein sequence ID" value="KAF9467508.1"/>
    <property type="molecule type" value="Genomic_DNA"/>
</dbReference>
<dbReference type="GO" id="GO:0005737">
    <property type="term" value="C:cytoplasm"/>
    <property type="evidence" value="ECO:0007669"/>
    <property type="project" value="TreeGrafter"/>
</dbReference>
<dbReference type="PROSITE" id="PS50404">
    <property type="entry name" value="GST_NTER"/>
    <property type="match status" value="1"/>
</dbReference>
<dbReference type="CDD" id="cd00570">
    <property type="entry name" value="GST_N_family"/>
    <property type="match status" value="1"/>
</dbReference>
<dbReference type="AlphaFoldDB" id="A0A9P5YCK5"/>
<evidence type="ECO:0000313" key="3">
    <source>
        <dbReference type="Proteomes" id="UP000807353"/>
    </source>
</evidence>
<dbReference type="OrthoDB" id="202840at2759"/>
<dbReference type="Pfam" id="PF13417">
    <property type="entry name" value="GST_N_3"/>
    <property type="match status" value="1"/>
</dbReference>
<dbReference type="Gene3D" id="3.40.30.10">
    <property type="entry name" value="Glutaredoxin"/>
    <property type="match status" value="1"/>
</dbReference>
<proteinExistence type="predicted"/>
<sequence>MIEQLTLYTAKIRPYSQRAELALEEPRLSFTRFEVDLQNKPEWYASKVNPASKVPAIAYGGPKTAPDQPLLESQKITESLILLEFVADISAKLLPKDPVQRARVRFFIDAVSISVAPLLHSIAVLGETPKNLYKGLETLQSLFNNRYRRYLADLKARDSFKKTFDDNYILEQYSAAFSPLRAQKKASKGSF</sequence>
<reference evidence="2" key="1">
    <citation type="submission" date="2020-11" db="EMBL/GenBank/DDBJ databases">
        <authorList>
            <consortium name="DOE Joint Genome Institute"/>
            <person name="Ahrendt S."/>
            <person name="Riley R."/>
            <person name="Andreopoulos W."/>
            <person name="Labutti K."/>
            <person name="Pangilinan J."/>
            <person name="Ruiz-Duenas F.J."/>
            <person name="Barrasa J.M."/>
            <person name="Sanchez-Garcia M."/>
            <person name="Camarero S."/>
            <person name="Miyauchi S."/>
            <person name="Serrano A."/>
            <person name="Linde D."/>
            <person name="Babiker R."/>
            <person name="Drula E."/>
            <person name="Ayuso-Fernandez I."/>
            <person name="Pacheco R."/>
            <person name="Padilla G."/>
            <person name="Ferreira P."/>
            <person name="Barriuso J."/>
            <person name="Kellner H."/>
            <person name="Castanera R."/>
            <person name="Alfaro M."/>
            <person name="Ramirez L."/>
            <person name="Pisabarro A.G."/>
            <person name="Kuo A."/>
            <person name="Tritt A."/>
            <person name="Lipzen A."/>
            <person name="He G."/>
            <person name="Yan M."/>
            <person name="Ng V."/>
            <person name="Cullen D."/>
            <person name="Martin F."/>
            <person name="Rosso M.-N."/>
            <person name="Henrissat B."/>
            <person name="Hibbett D."/>
            <person name="Martinez A.T."/>
            <person name="Grigoriev I.V."/>
        </authorList>
    </citation>
    <scope>NUCLEOTIDE SEQUENCE</scope>
    <source>
        <strain evidence="2">CBS 247.69</strain>
    </source>
</reference>
<dbReference type="InterPro" id="IPR050983">
    <property type="entry name" value="GST_Omega/HSP26"/>
</dbReference>
<keyword evidence="3" id="KW-1185">Reference proteome</keyword>
<organism evidence="2 3">
    <name type="scientific">Collybia nuda</name>
    <dbReference type="NCBI Taxonomy" id="64659"/>
    <lineage>
        <taxon>Eukaryota</taxon>
        <taxon>Fungi</taxon>
        <taxon>Dikarya</taxon>
        <taxon>Basidiomycota</taxon>
        <taxon>Agaricomycotina</taxon>
        <taxon>Agaricomycetes</taxon>
        <taxon>Agaricomycetidae</taxon>
        <taxon>Agaricales</taxon>
        <taxon>Tricholomatineae</taxon>
        <taxon>Clitocybaceae</taxon>
        <taxon>Collybia</taxon>
    </lineage>
</organism>
<dbReference type="SUPFAM" id="SSF52833">
    <property type="entry name" value="Thioredoxin-like"/>
    <property type="match status" value="1"/>
</dbReference>
<dbReference type="SFLD" id="SFLDG00358">
    <property type="entry name" value="Main_(cytGST)"/>
    <property type="match status" value="1"/>
</dbReference>
<name>A0A9P5YCK5_9AGAR</name>
<dbReference type="Gene3D" id="1.20.1050.10">
    <property type="match status" value="1"/>
</dbReference>
<dbReference type="PANTHER" id="PTHR43968:SF6">
    <property type="entry name" value="GLUTATHIONE S-TRANSFERASE OMEGA"/>
    <property type="match status" value="1"/>
</dbReference>
<dbReference type="PANTHER" id="PTHR43968">
    <property type="match status" value="1"/>
</dbReference>
<dbReference type="InterPro" id="IPR004045">
    <property type="entry name" value="Glutathione_S-Trfase_N"/>
</dbReference>
<dbReference type="InterPro" id="IPR036249">
    <property type="entry name" value="Thioredoxin-like_sf"/>
</dbReference>
<accession>A0A9P5YCK5</accession>
<evidence type="ECO:0000259" key="1">
    <source>
        <dbReference type="PROSITE" id="PS50404"/>
    </source>
</evidence>
<dbReference type="SFLD" id="SFLDS00019">
    <property type="entry name" value="Glutathione_Transferase_(cytos"/>
    <property type="match status" value="1"/>
</dbReference>
<gene>
    <name evidence="2" type="ORF">BDZ94DRAFT_1280206</name>
</gene>
<comment type="caution">
    <text evidence="2">The sequence shown here is derived from an EMBL/GenBank/DDBJ whole genome shotgun (WGS) entry which is preliminary data.</text>
</comment>
<feature type="domain" description="GST N-terminal" evidence="1">
    <location>
        <begin position="3"/>
        <end position="94"/>
    </location>
</feature>
<protein>
    <recommendedName>
        <fullName evidence="1">GST N-terminal domain-containing protein</fullName>
    </recommendedName>
</protein>
<dbReference type="Proteomes" id="UP000807353">
    <property type="component" value="Unassembled WGS sequence"/>
</dbReference>
<dbReference type="InterPro" id="IPR040079">
    <property type="entry name" value="Glutathione_S-Trfase"/>
</dbReference>